<feature type="region of interest" description="Disordered" evidence="1">
    <location>
        <begin position="522"/>
        <end position="650"/>
    </location>
</feature>
<dbReference type="AlphaFoldDB" id="A0A8H6FIN7"/>
<dbReference type="PROSITE" id="PS50011">
    <property type="entry name" value="PROTEIN_KINASE_DOM"/>
    <property type="match status" value="1"/>
</dbReference>
<dbReference type="PANTHER" id="PTHR24359:SF1">
    <property type="entry name" value="INHIBITOR OF NUCLEAR FACTOR KAPPA-B KINASE EPSILON SUBUNIT HOMOLOG 1-RELATED"/>
    <property type="match status" value="1"/>
</dbReference>
<gene>
    <name evidence="3" type="ORF">HO133_007371</name>
</gene>
<protein>
    <recommendedName>
        <fullName evidence="2">Protein kinase domain-containing protein</fullName>
    </recommendedName>
</protein>
<accession>A0A8H6FIN7</accession>
<keyword evidence="4" id="KW-1185">Reference proteome</keyword>
<feature type="compositionally biased region" description="Basic and acidic residues" evidence="1">
    <location>
        <begin position="534"/>
        <end position="548"/>
    </location>
</feature>
<dbReference type="GeneID" id="59335770"/>
<dbReference type="Proteomes" id="UP000593566">
    <property type="component" value="Unassembled WGS sequence"/>
</dbReference>
<name>A0A8H6FIN7_9LECA</name>
<dbReference type="CDD" id="cd00180">
    <property type="entry name" value="PKc"/>
    <property type="match status" value="1"/>
</dbReference>
<dbReference type="PANTHER" id="PTHR24359">
    <property type="entry name" value="SERINE/THREONINE-PROTEIN KINASE SBK1"/>
    <property type="match status" value="1"/>
</dbReference>
<dbReference type="GO" id="GO:0005524">
    <property type="term" value="F:ATP binding"/>
    <property type="evidence" value="ECO:0007669"/>
    <property type="project" value="InterPro"/>
</dbReference>
<dbReference type="EMBL" id="JACCJB010000003">
    <property type="protein sequence ID" value="KAF6229255.1"/>
    <property type="molecule type" value="Genomic_DNA"/>
</dbReference>
<evidence type="ECO:0000259" key="2">
    <source>
        <dbReference type="PROSITE" id="PS50011"/>
    </source>
</evidence>
<dbReference type="InterPro" id="IPR011009">
    <property type="entry name" value="Kinase-like_dom_sf"/>
</dbReference>
<comment type="caution">
    <text evidence="3">The sequence shown here is derived from an EMBL/GenBank/DDBJ whole genome shotgun (WGS) entry which is preliminary data.</text>
</comment>
<feature type="domain" description="Protein kinase" evidence="2">
    <location>
        <begin position="159"/>
        <end position="486"/>
    </location>
</feature>
<evidence type="ECO:0000313" key="4">
    <source>
        <dbReference type="Proteomes" id="UP000593566"/>
    </source>
</evidence>
<evidence type="ECO:0000313" key="3">
    <source>
        <dbReference type="EMBL" id="KAF6229255.1"/>
    </source>
</evidence>
<dbReference type="GO" id="GO:0004674">
    <property type="term" value="F:protein serine/threonine kinase activity"/>
    <property type="evidence" value="ECO:0007669"/>
    <property type="project" value="TreeGrafter"/>
</dbReference>
<dbReference type="InterPro" id="IPR000719">
    <property type="entry name" value="Prot_kinase_dom"/>
</dbReference>
<proteinExistence type="predicted"/>
<dbReference type="SUPFAM" id="SSF56112">
    <property type="entry name" value="Protein kinase-like (PK-like)"/>
    <property type="match status" value="1"/>
</dbReference>
<feature type="compositionally biased region" description="Low complexity" evidence="1">
    <location>
        <begin position="559"/>
        <end position="570"/>
    </location>
</feature>
<evidence type="ECO:0000256" key="1">
    <source>
        <dbReference type="SAM" id="MobiDB-lite"/>
    </source>
</evidence>
<feature type="compositionally biased region" description="Low complexity" evidence="1">
    <location>
        <begin position="618"/>
        <end position="631"/>
    </location>
</feature>
<reference evidence="3 4" key="1">
    <citation type="journal article" date="2020" name="Genomics">
        <title>Complete, high-quality genomes from long-read metagenomic sequencing of two wolf lichen thalli reveals enigmatic genome architecture.</title>
        <authorList>
            <person name="McKenzie S.K."/>
            <person name="Walston R.F."/>
            <person name="Allen J.L."/>
        </authorList>
    </citation>
    <scope>NUCLEOTIDE SEQUENCE [LARGE SCALE GENOMIC DNA]</scope>
    <source>
        <strain evidence="3">WasteWater1</strain>
    </source>
</reference>
<dbReference type="Pfam" id="PF00069">
    <property type="entry name" value="Pkinase"/>
    <property type="match status" value="1"/>
</dbReference>
<dbReference type="SMART" id="SM00220">
    <property type="entry name" value="S_TKc"/>
    <property type="match status" value="1"/>
</dbReference>
<dbReference type="RefSeq" id="XP_037156897.1">
    <property type="nucleotide sequence ID" value="XM_037298262.1"/>
</dbReference>
<organism evidence="3 4">
    <name type="scientific">Letharia lupina</name>
    <dbReference type="NCBI Taxonomy" id="560253"/>
    <lineage>
        <taxon>Eukaryota</taxon>
        <taxon>Fungi</taxon>
        <taxon>Dikarya</taxon>
        <taxon>Ascomycota</taxon>
        <taxon>Pezizomycotina</taxon>
        <taxon>Lecanoromycetes</taxon>
        <taxon>OSLEUM clade</taxon>
        <taxon>Lecanoromycetidae</taxon>
        <taxon>Lecanorales</taxon>
        <taxon>Lecanorineae</taxon>
        <taxon>Parmeliaceae</taxon>
        <taxon>Letharia</taxon>
    </lineage>
</organism>
<sequence length="876" mass="99752">MVQSYAQHNDALQAFHKWTRSSEAQVPGIGGPDFETTCRFIPRSNLANYFKRPHQVENLLDAVLKPDERPAVEANYVREHYLQSFATLLCISEGAMIHHFQQYKSLRDQKLPYRTRPDDFPITTPDKFEEFKDAQWQFCASNLEYNMNDRFKEEDILPITRKEKIGEGGSAIIYKIVVDENYNSLRPRGHVIPKRRRQHKNTFVLKTYRAADAEENYKAERDAYMKLRWAGKPSPHIIAYYGGFIHGDSYNIILEYADQGTLEDFMRNTKSPSTIEDTAIFWDRLFGVTHGIMTIHGNIGNYSSVSQIINGWHQDVKPANILVFSGNGDSPYDCHFKIADLGLAHFKPNVSQPNDPSDLDAFGTRAYGAPETFRSHIDMEASPLQVTQAVDVWSIGCVFSEASVWAHHGWKRVVEYRRQRSLEIKAKGGDEGEHVFHFGGNLLDAVDNIHQDILRAKQTKDHITRSVVDRLVVEMLQHETRPHAMYLFDKSKRLIKDAEKKFDVSVVGLVGNINGELVDSNEARVGARSPPQVPHDHYRVRGERELPLREPLPPDDDSAWSSSSSRSQSSSHRHHHKSASQSSRPRSTGAKGSSPAGAQGSHVIPLPATPSSTVANTHQNSPQQHVQQPQEEPVRPTLSINEGHEWKRKKKSGEYTVLRGEENLTSLDKRDHIFLIDTSATMKQYSREIERVISLLAYMVKKSDKDGLDIFFTQSRKKVNSRKSSKLSSSIHQEPFVGVSDMRGRLQNILQEHINKFGTLIYPPRTVYGRQPPPQPQRPLSFYILTDAKWQPTDVEGLIRDLVQSMIAKRCPKEHVAIQFIRFGDDQASIDKLDKLDHGLGLKAIGMDIVDHTYWDGNVWKQLLGSLNDWYDDDPT</sequence>
<dbReference type="Gene3D" id="1.10.510.10">
    <property type="entry name" value="Transferase(Phosphotransferase) domain 1"/>
    <property type="match status" value="1"/>
</dbReference>